<evidence type="ECO:0000313" key="4">
    <source>
        <dbReference type="EMBL" id="MBK5144987.1"/>
    </source>
</evidence>
<dbReference type="PROSITE" id="PS50977">
    <property type="entry name" value="HTH_TETR_2"/>
    <property type="match status" value="1"/>
</dbReference>
<dbReference type="PANTHER" id="PTHR30055">
    <property type="entry name" value="HTH-TYPE TRANSCRIPTIONAL REGULATOR RUTR"/>
    <property type="match status" value="1"/>
</dbReference>
<dbReference type="EMBL" id="JADRCR010000008">
    <property type="protein sequence ID" value="MBK5144987.1"/>
    <property type="molecule type" value="Genomic_DNA"/>
</dbReference>
<reference evidence="4 5" key="1">
    <citation type="submission" date="2020-11" db="EMBL/GenBank/DDBJ databases">
        <title>Insectihabitans protaetiae gen. nov. sp. nov. and Insectihabitans allomyrinae sp. nov., isolated from larvae of Protaetia brevitarsis seulensis and Allomyrina dichotoma, respectively.</title>
        <authorList>
            <person name="Lee S.D."/>
            <person name="Byeon Y.-S."/>
            <person name="Kim S.-M."/>
            <person name="Yang H.L."/>
            <person name="Kim I.S."/>
        </authorList>
    </citation>
    <scope>NUCLEOTIDE SEQUENCE [LARGE SCALE GENOMIC DNA]</scope>
    <source>
        <strain evidence="4 5">BWR-B9</strain>
    </source>
</reference>
<evidence type="ECO:0000313" key="5">
    <source>
        <dbReference type="Proteomes" id="UP001296921"/>
    </source>
</evidence>
<dbReference type="InterPro" id="IPR050109">
    <property type="entry name" value="HTH-type_TetR-like_transc_reg"/>
</dbReference>
<evidence type="ECO:0000256" key="2">
    <source>
        <dbReference type="PROSITE-ProRule" id="PRU00335"/>
    </source>
</evidence>
<feature type="DNA-binding region" description="H-T-H motif" evidence="2">
    <location>
        <begin position="29"/>
        <end position="48"/>
    </location>
</feature>
<dbReference type="Proteomes" id="UP001296921">
    <property type="component" value="Unassembled WGS sequence"/>
</dbReference>
<dbReference type="InterPro" id="IPR039536">
    <property type="entry name" value="TetR_C_Proteobacteria"/>
</dbReference>
<keyword evidence="1 2" id="KW-0238">DNA-binding</keyword>
<comment type="caution">
    <text evidence="4">The sequence shown here is derived from an EMBL/GenBank/DDBJ whole genome shotgun (WGS) entry which is preliminary data.</text>
</comment>
<protein>
    <submittedName>
        <fullName evidence="4">TetR/AcrR family transcriptional regulator</fullName>
    </submittedName>
</protein>
<name>A0ABS1ITU9_9GAMM</name>
<proteinExistence type="predicted"/>
<sequence>MRPSTKLKQQKIIEVATQLFLKQGYHQTNLDQIIEQCGGSKQTIYSYFGDKRGLLTAVIGRCIEEVEAIFNFKNDDNKTLEQQLIQFGTNYLDTILSPTLLNTFRILLTESQHDQELADFYLNQGPYRITNYLRQFLLSHMEQGHLKNGDPSVACGHLLSLLKGYIQHEALFGVRVPPKLVIKQHVQSAVDCFLNGYRPV</sequence>
<accession>A0ABS1ITU9</accession>
<dbReference type="Pfam" id="PF14246">
    <property type="entry name" value="TetR_C_7"/>
    <property type="match status" value="1"/>
</dbReference>
<dbReference type="Pfam" id="PF00440">
    <property type="entry name" value="TetR_N"/>
    <property type="match status" value="1"/>
</dbReference>
<dbReference type="PANTHER" id="PTHR30055:SF146">
    <property type="entry name" value="HTH-TYPE TRANSCRIPTIONAL DUAL REGULATOR CECR"/>
    <property type="match status" value="1"/>
</dbReference>
<feature type="domain" description="HTH tetR-type" evidence="3">
    <location>
        <begin position="6"/>
        <end position="66"/>
    </location>
</feature>
<dbReference type="InterPro" id="IPR001647">
    <property type="entry name" value="HTH_TetR"/>
</dbReference>
<organism evidence="4 5">
    <name type="scientific">Limnobaculum allomyrinae</name>
    <dbReference type="NCBI Taxonomy" id="2791986"/>
    <lineage>
        <taxon>Bacteria</taxon>
        <taxon>Pseudomonadati</taxon>
        <taxon>Pseudomonadota</taxon>
        <taxon>Gammaproteobacteria</taxon>
        <taxon>Enterobacterales</taxon>
        <taxon>Budviciaceae</taxon>
        <taxon>Limnobaculum</taxon>
    </lineage>
</organism>
<gene>
    <name evidence="4" type="ORF">I2494_14920</name>
</gene>
<dbReference type="RefSeq" id="WP_218467676.1">
    <property type="nucleotide sequence ID" value="NZ_JADRCR010000008.1"/>
</dbReference>
<evidence type="ECO:0000256" key="1">
    <source>
        <dbReference type="ARBA" id="ARBA00023125"/>
    </source>
</evidence>
<keyword evidence="5" id="KW-1185">Reference proteome</keyword>
<evidence type="ECO:0000259" key="3">
    <source>
        <dbReference type="PROSITE" id="PS50977"/>
    </source>
</evidence>